<dbReference type="Proteomes" id="UP000006158">
    <property type="component" value="Chromosome"/>
</dbReference>
<dbReference type="PANTHER" id="PTHR42305:SF1">
    <property type="entry name" value="MEMBRANE PROTEIN RV1733C-RELATED"/>
    <property type="match status" value="1"/>
</dbReference>
<dbReference type="EMBL" id="CP001663">
    <property type="protein sequence ID" value="AFP42922.1"/>
    <property type="molecule type" value="Genomic_DNA"/>
</dbReference>
<feature type="transmembrane region" description="Helical" evidence="2">
    <location>
        <begin position="64"/>
        <end position="88"/>
    </location>
</feature>
<accession>I7GBE3</accession>
<organism evidence="3 4">
    <name type="scientific">Mycolicibacterium smegmatis (strain ATCC 700084 / mc(2)155)</name>
    <name type="common">Mycobacterium smegmatis</name>
    <dbReference type="NCBI Taxonomy" id="246196"/>
    <lineage>
        <taxon>Bacteria</taxon>
        <taxon>Bacillati</taxon>
        <taxon>Actinomycetota</taxon>
        <taxon>Actinomycetes</taxon>
        <taxon>Mycobacteriales</taxon>
        <taxon>Mycobacteriaceae</taxon>
        <taxon>Mycolicibacterium</taxon>
    </lineage>
</organism>
<evidence type="ECO:0000313" key="4">
    <source>
        <dbReference type="Proteomes" id="UP000006158"/>
    </source>
</evidence>
<dbReference type="AlphaFoldDB" id="I7GBE3"/>
<proteinExistence type="predicted"/>
<dbReference type="InterPro" id="IPR039708">
    <property type="entry name" value="MT1774/Rv1733c-like"/>
</dbReference>
<sequence>MERDDQGKEGTVRPHGTDHEGRTTSWLADDPELTTFALRMPRWPALVRLRGRDPLVRAVDRVEALIFCLVVVVAVLAVPVVGAIGTAVHDARSQHNAQAAASRTPVEATVVDISTDAGDAFANTHTVTGRWLVDGTEHTGVVPASPNVSVGDTVQIWVDRSGAWAPAPPPASSAAADAITLSVLILFGLAGATLTVLVLTRKSCDRVRFNRWQHGLDAFIDHGDGYASRP</sequence>
<evidence type="ECO:0000256" key="1">
    <source>
        <dbReference type="SAM" id="MobiDB-lite"/>
    </source>
</evidence>
<keyword evidence="2" id="KW-0472">Membrane</keyword>
<dbReference type="PANTHER" id="PTHR42305">
    <property type="entry name" value="MEMBRANE PROTEIN RV1733C-RELATED"/>
    <property type="match status" value="1"/>
</dbReference>
<evidence type="ECO:0000256" key="2">
    <source>
        <dbReference type="SAM" id="Phobius"/>
    </source>
</evidence>
<reference evidence="3 4" key="1">
    <citation type="journal article" date="2007" name="Genome Biol.">
        <title>Interrupted coding sequences in Mycobacterium smegmatis: authentic mutations or sequencing errors?</title>
        <authorList>
            <person name="Deshayes C."/>
            <person name="Perrodou E."/>
            <person name="Gallien S."/>
            <person name="Euphrasie D."/>
            <person name="Schaeffer C."/>
            <person name="Van-Dorsselaer A."/>
            <person name="Poch O."/>
            <person name="Lecompte O."/>
            <person name="Reyrat J.M."/>
        </authorList>
    </citation>
    <scope>NUCLEOTIDE SEQUENCE [LARGE SCALE GENOMIC DNA]</scope>
    <source>
        <strain evidence="4">ATCC 700084 / mc(2)155</strain>
    </source>
</reference>
<keyword evidence="2 3" id="KW-0812">Transmembrane</keyword>
<dbReference type="KEGG" id="msg:MSMEI_6496"/>
<feature type="compositionally biased region" description="Basic and acidic residues" evidence="1">
    <location>
        <begin position="1"/>
        <end position="22"/>
    </location>
</feature>
<gene>
    <name evidence="3" type="ordered locus">MSMEI_6496</name>
</gene>
<protein>
    <submittedName>
        <fullName evidence="3">Conserved transmembrane protein</fullName>
    </submittedName>
</protein>
<evidence type="ECO:0000313" key="3">
    <source>
        <dbReference type="EMBL" id="AFP42922.1"/>
    </source>
</evidence>
<feature type="transmembrane region" description="Helical" evidence="2">
    <location>
        <begin position="178"/>
        <end position="199"/>
    </location>
</feature>
<feature type="region of interest" description="Disordered" evidence="1">
    <location>
        <begin position="1"/>
        <end position="25"/>
    </location>
</feature>
<dbReference type="PATRIC" id="fig|246196.56.peg.6629"/>
<reference evidence="3 4" key="2">
    <citation type="journal article" date="2009" name="Genome Res.">
        <title>Ortho-proteogenomics: multiple proteomes investigation through orthology and a new MS-based protocol.</title>
        <authorList>
            <person name="Gallien S."/>
            <person name="Perrodou E."/>
            <person name="Carapito C."/>
            <person name="Deshayes C."/>
            <person name="Reyrat J.M."/>
            <person name="Van Dorsselaer A."/>
            <person name="Poch O."/>
            <person name="Schaeffer C."/>
            <person name="Lecompte O."/>
        </authorList>
    </citation>
    <scope>NUCLEOTIDE SEQUENCE [LARGE SCALE GENOMIC DNA]</scope>
    <source>
        <strain evidence="4">ATCC 700084 / mc(2)155</strain>
    </source>
</reference>
<keyword evidence="2" id="KW-1133">Transmembrane helix</keyword>
<name>I7GBE3_MYCS2</name>